<keyword evidence="4" id="KW-0472">Membrane</keyword>
<evidence type="ECO:0000313" key="9">
    <source>
        <dbReference type="EMBL" id="QAR31268.1"/>
    </source>
</evidence>
<dbReference type="AlphaFoldDB" id="A0A3R5YWP1"/>
<dbReference type="Proteomes" id="UP000287701">
    <property type="component" value="Chromosome"/>
</dbReference>
<dbReference type="EMBL" id="CP035107">
    <property type="protein sequence ID" value="QAR31268.1"/>
    <property type="molecule type" value="Genomic_DNA"/>
</dbReference>
<accession>A0A3R5YWP1</accession>
<evidence type="ECO:0000256" key="6">
    <source>
        <dbReference type="SAM" id="SignalP"/>
    </source>
</evidence>
<feature type="chain" id="PRO_5018749988" evidence="6">
    <location>
        <begin position="19"/>
        <end position="550"/>
    </location>
</feature>
<evidence type="ECO:0000313" key="10">
    <source>
        <dbReference type="Proteomes" id="UP000287701"/>
    </source>
</evidence>
<protein>
    <submittedName>
        <fullName evidence="9">RagB/SusD family nutrient uptake outer membrane protein</fullName>
    </submittedName>
</protein>
<dbReference type="Gene3D" id="1.25.40.390">
    <property type="match status" value="1"/>
</dbReference>
<feature type="domain" description="RagB/SusD" evidence="7">
    <location>
        <begin position="401"/>
        <end position="546"/>
    </location>
</feature>
<evidence type="ECO:0000259" key="8">
    <source>
        <dbReference type="Pfam" id="PF14322"/>
    </source>
</evidence>
<comment type="subcellular location">
    <subcellularLocation>
        <location evidence="1">Cell outer membrane</location>
    </subcellularLocation>
</comment>
<evidence type="ECO:0000256" key="1">
    <source>
        <dbReference type="ARBA" id="ARBA00004442"/>
    </source>
</evidence>
<comment type="similarity">
    <text evidence="2">Belongs to the SusD family.</text>
</comment>
<dbReference type="SUPFAM" id="SSF48452">
    <property type="entry name" value="TPR-like"/>
    <property type="match status" value="1"/>
</dbReference>
<name>A0A3R5YWP1_ORNRH</name>
<feature type="domain" description="SusD-like N-terminal" evidence="8">
    <location>
        <begin position="23"/>
        <end position="229"/>
    </location>
</feature>
<feature type="signal peptide" evidence="6">
    <location>
        <begin position="1"/>
        <end position="18"/>
    </location>
</feature>
<evidence type="ECO:0000256" key="5">
    <source>
        <dbReference type="ARBA" id="ARBA00023237"/>
    </source>
</evidence>
<dbReference type="InterPro" id="IPR012944">
    <property type="entry name" value="SusD_RagB_dom"/>
</dbReference>
<dbReference type="InterPro" id="IPR033985">
    <property type="entry name" value="SusD-like_N"/>
</dbReference>
<keyword evidence="5" id="KW-0998">Cell outer membrane</keyword>
<dbReference type="RefSeq" id="WP_128501704.1">
    <property type="nucleotide sequence ID" value="NZ_CP035107.1"/>
</dbReference>
<dbReference type="OrthoDB" id="630434at2"/>
<dbReference type="GO" id="GO:0009279">
    <property type="term" value="C:cell outer membrane"/>
    <property type="evidence" value="ECO:0007669"/>
    <property type="project" value="UniProtKB-SubCell"/>
</dbReference>
<dbReference type="PROSITE" id="PS51257">
    <property type="entry name" value="PROKAR_LIPOPROTEIN"/>
    <property type="match status" value="1"/>
</dbReference>
<dbReference type="Pfam" id="PF07980">
    <property type="entry name" value="SusD_RagB"/>
    <property type="match status" value="1"/>
</dbReference>
<dbReference type="InterPro" id="IPR011990">
    <property type="entry name" value="TPR-like_helical_dom_sf"/>
</dbReference>
<reference evidence="9 10" key="1">
    <citation type="submission" date="2019-01" db="EMBL/GenBank/DDBJ databases">
        <title>Whole Genome of Ornithobacterium rhinotracheale FARPER-174b.</title>
        <authorList>
            <person name="Tataje-Lavanda L.A."/>
            <person name="Montalvan A."/>
            <person name="Montesinos R."/>
            <person name="Zimic M."/>
            <person name="Fernandez-Sanchez M."/>
            <person name="Fernandez-Diaz M."/>
        </authorList>
    </citation>
    <scope>NUCLEOTIDE SEQUENCE [LARGE SCALE GENOMIC DNA]</scope>
    <source>
        <strain evidence="9 10">FARPER-174b</strain>
    </source>
</reference>
<proteinExistence type="inferred from homology"/>
<evidence type="ECO:0000256" key="2">
    <source>
        <dbReference type="ARBA" id="ARBA00006275"/>
    </source>
</evidence>
<sequence>MKNITKLIIGASMLSAVACTDSWLDVEPTKSIPAKIAFSTPETLNASVVGIYRGFMGQKTGGAYNVVFNDIRGEDVVLKSRNNYNKFVSVYNYGYIPSLSLGNNIYFSFYEIIEGCNSIIAADERGEITLLPAVKDPLVAEARAMRAYSYFQLVRMFAEPYSKNGGESPGLALKVTPEVDDLVPRTKVKDAYNLILSDLNYALAHLPAPTRKDRVNRTFVQGLLARVFLELGETQKAIEYAQAALAQMPALSPEIYEIGASQDNPSVIFAIYNTEEVYLGFGAYASYIDYGYKDAGGYGVVGADIDFVNNNYSADDRRNAWFVNRWVYENQLEVDGGKTTWTAYKAKLSDKAFYDEQVSRRNIPAGLWDDATGRIPENSLRDLERIMYDNAFFNIISMYGKFPRFSAQRAVGNQPTPNVGYPNLANVPVMRTPELHLIIAEAAALKGDNALAKQELLAVQQNANAQPYSTGNLLDAIRLERRKELIGEGFRTFDIIRQGKVIERPNYWGPKQYATIDPTDPKSKIIFPIPQKEIDNNPLFTEQDQNAAYK</sequence>
<evidence type="ECO:0000256" key="4">
    <source>
        <dbReference type="ARBA" id="ARBA00023136"/>
    </source>
</evidence>
<gene>
    <name evidence="9" type="ORF">EQP59_07920</name>
</gene>
<keyword evidence="3 6" id="KW-0732">Signal</keyword>
<dbReference type="Pfam" id="PF14322">
    <property type="entry name" value="SusD-like_3"/>
    <property type="match status" value="1"/>
</dbReference>
<evidence type="ECO:0000259" key="7">
    <source>
        <dbReference type="Pfam" id="PF07980"/>
    </source>
</evidence>
<organism evidence="9 10">
    <name type="scientific">Ornithobacterium rhinotracheale</name>
    <dbReference type="NCBI Taxonomy" id="28251"/>
    <lineage>
        <taxon>Bacteria</taxon>
        <taxon>Pseudomonadati</taxon>
        <taxon>Bacteroidota</taxon>
        <taxon>Flavobacteriia</taxon>
        <taxon>Flavobacteriales</taxon>
        <taxon>Weeksellaceae</taxon>
        <taxon>Ornithobacterium</taxon>
    </lineage>
</organism>
<evidence type="ECO:0000256" key="3">
    <source>
        <dbReference type="ARBA" id="ARBA00022729"/>
    </source>
</evidence>